<reference evidence="7 8" key="1">
    <citation type="submission" date="2018-08" db="EMBL/GenBank/DDBJ databases">
        <authorList>
            <person name="Khan S.A."/>
        </authorList>
    </citation>
    <scope>NUCLEOTIDE SEQUENCE [LARGE SCALE GENOMIC DNA]</scope>
    <source>
        <strain evidence="7 8">GTF-13</strain>
    </source>
</reference>
<dbReference type="GO" id="GO:0016491">
    <property type="term" value="F:oxidoreductase activity"/>
    <property type="evidence" value="ECO:0007669"/>
    <property type="project" value="InterPro"/>
</dbReference>
<dbReference type="PANTHER" id="PTHR43429:SF3">
    <property type="entry name" value="NITRITE REDUCTASE [NAD(P)H]"/>
    <property type="match status" value="1"/>
</dbReference>
<evidence type="ECO:0000256" key="2">
    <source>
        <dbReference type="ARBA" id="ARBA00006442"/>
    </source>
</evidence>
<dbReference type="AlphaFoldDB" id="A0A3P3VQP5"/>
<dbReference type="InterPro" id="IPR023753">
    <property type="entry name" value="FAD/NAD-binding_dom"/>
</dbReference>
<dbReference type="InterPro" id="IPR016156">
    <property type="entry name" value="FAD/NAD-linked_Rdtase_dimer_sf"/>
</dbReference>
<dbReference type="RefSeq" id="WP_125014402.1">
    <property type="nucleotide sequence ID" value="NZ_QWEZ01000001.1"/>
</dbReference>
<evidence type="ECO:0000256" key="4">
    <source>
        <dbReference type="ARBA" id="ARBA00022827"/>
    </source>
</evidence>
<organism evidence="7 8">
    <name type="scientific">Aestuariirhabdus litorea</name>
    <dbReference type="NCBI Taxonomy" id="2528527"/>
    <lineage>
        <taxon>Bacteria</taxon>
        <taxon>Pseudomonadati</taxon>
        <taxon>Pseudomonadota</taxon>
        <taxon>Gammaproteobacteria</taxon>
        <taxon>Oceanospirillales</taxon>
        <taxon>Aestuariirhabdaceae</taxon>
        <taxon>Aestuariirhabdus</taxon>
    </lineage>
</organism>
<evidence type="ECO:0000256" key="3">
    <source>
        <dbReference type="ARBA" id="ARBA00022630"/>
    </source>
</evidence>
<proteinExistence type="inferred from homology"/>
<dbReference type="InterPro" id="IPR050260">
    <property type="entry name" value="FAD-bd_OxRdtase"/>
</dbReference>
<accession>A0A3P3VQP5</accession>
<dbReference type="Gene3D" id="3.30.390.30">
    <property type="match status" value="1"/>
</dbReference>
<dbReference type="Gene3D" id="3.50.50.60">
    <property type="entry name" value="FAD/NAD(P)-binding domain"/>
    <property type="match status" value="2"/>
</dbReference>
<comment type="caution">
    <text evidence="7">The sequence shown here is derived from an EMBL/GenBank/DDBJ whole genome shotgun (WGS) entry which is preliminary data.</text>
</comment>
<dbReference type="Pfam" id="PF07992">
    <property type="entry name" value="Pyr_redox_2"/>
    <property type="match status" value="1"/>
</dbReference>
<dbReference type="PRINTS" id="PR00368">
    <property type="entry name" value="FADPNR"/>
</dbReference>
<evidence type="ECO:0000259" key="5">
    <source>
        <dbReference type="Pfam" id="PF07992"/>
    </source>
</evidence>
<evidence type="ECO:0000313" key="7">
    <source>
        <dbReference type="EMBL" id="RRJ83976.1"/>
    </source>
</evidence>
<evidence type="ECO:0000259" key="6">
    <source>
        <dbReference type="Pfam" id="PF18267"/>
    </source>
</evidence>
<comment type="similarity">
    <text evidence="2">Belongs to the FAD-dependent oxidoreductase family.</text>
</comment>
<dbReference type="Proteomes" id="UP000280792">
    <property type="component" value="Unassembled WGS sequence"/>
</dbReference>
<keyword evidence="8" id="KW-1185">Reference proteome</keyword>
<gene>
    <name evidence="7" type="ORF">D0544_02325</name>
</gene>
<dbReference type="InterPro" id="IPR036188">
    <property type="entry name" value="FAD/NAD-bd_sf"/>
</dbReference>
<dbReference type="PRINTS" id="PR00411">
    <property type="entry name" value="PNDRDTASEI"/>
</dbReference>
<dbReference type="PANTHER" id="PTHR43429">
    <property type="entry name" value="PYRIDINE NUCLEOTIDE-DISULFIDE OXIDOREDUCTASE DOMAIN-CONTAINING"/>
    <property type="match status" value="1"/>
</dbReference>
<name>A0A3P3VQP5_9GAMM</name>
<sequence>MQAPGSRSPARQGERPRLVVIGNGMAATRTLDELLAIAPDHYRITLLGREPGPAYNRILLSPLLAGEIELEQIRLHDRDWYHQQGIELLTGTGYQVTRIDRHRCRVQCANGQQIHYDRLLIATGSLPALPELEGLSPGGNPLKGVLGFRDLADVEQMTQAARAGNEAVVIGGGLLGLEAAHGLNCLGMRVTLVHRAPYLLNRQLDPEAAALLQRELESRGIRFVLAGRSRAVRHHTDADGADKVAALELEDGQRLAADLLVVTTGIRPNIELAAACGLACRQGVLVNDCLQTYDPRIYAVGECVEHRGLTFGLVEPLFQQARVCANQLAGIGTGRYRFTPPPTRLKVSGIQLFSLGELEPAATDSPPQALVYRDPAGGIYRKLLLRDNRLVGAVLYGEVADGPWYFELMRTGQDLSALRAQLIFGQACCERLQRTRPPVTAEEAA</sequence>
<dbReference type="SUPFAM" id="SSF51905">
    <property type="entry name" value="FAD/NAD(P)-binding domain"/>
    <property type="match status" value="2"/>
</dbReference>
<reference evidence="7 8" key="2">
    <citation type="submission" date="2018-12" db="EMBL/GenBank/DDBJ databases">
        <title>Simiduia agarivorans gen. nov., sp. nov., a marine, agarolytic bacterium isolated from shallow coastal water from Keelung, Taiwan.</title>
        <authorList>
            <person name="Shieh W.Y."/>
        </authorList>
    </citation>
    <scope>NUCLEOTIDE SEQUENCE [LARGE SCALE GENOMIC DNA]</scope>
    <source>
        <strain evidence="7 8">GTF-13</strain>
    </source>
</reference>
<keyword evidence="3" id="KW-0285">Flavoprotein</keyword>
<dbReference type="InterPro" id="IPR041575">
    <property type="entry name" value="Rubredoxin_C"/>
</dbReference>
<dbReference type="Pfam" id="PF18267">
    <property type="entry name" value="Rubredoxin_C"/>
    <property type="match status" value="1"/>
</dbReference>
<dbReference type="EMBL" id="QWEZ01000001">
    <property type="protein sequence ID" value="RRJ83976.1"/>
    <property type="molecule type" value="Genomic_DNA"/>
</dbReference>
<feature type="domain" description="NADH-rubredoxin oxidoreductase C-terminal" evidence="6">
    <location>
        <begin position="341"/>
        <end position="411"/>
    </location>
</feature>
<feature type="domain" description="FAD/NAD(P)-binding" evidence="5">
    <location>
        <begin position="17"/>
        <end position="308"/>
    </location>
</feature>
<evidence type="ECO:0000313" key="8">
    <source>
        <dbReference type="Proteomes" id="UP000280792"/>
    </source>
</evidence>
<comment type="cofactor">
    <cofactor evidence="1">
        <name>FAD</name>
        <dbReference type="ChEBI" id="CHEBI:57692"/>
    </cofactor>
</comment>
<evidence type="ECO:0000256" key="1">
    <source>
        <dbReference type="ARBA" id="ARBA00001974"/>
    </source>
</evidence>
<keyword evidence="4" id="KW-0274">FAD</keyword>
<protein>
    <submittedName>
        <fullName evidence="7">NAD(P)/FAD-dependent oxidoreductase</fullName>
    </submittedName>
</protein>